<feature type="compositionally biased region" description="Basic and acidic residues" evidence="8">
    <location>
        <begin position="144"/>
        <end position="157"/>
    </location>
</feature>
<dbReference type="CTD" id="100001725"/>
<protein>
    <submittedName>
        <fullName evidence="13">EMILIN-2</fullName>
    </submittedName>
</protein>
<evidence type="ECO:0000256" key="6">
    <source>
        <dbReference type="ARBA" id="ARBA00023157"/>
    </source>
</evidence>
<dbReference type="Pfam" id="PF07546">
    <property type="entry name" value="EMI"/>
    <property type="match status" value="1"/>
</dbReference>
<dbReference type="SUPFAM" id="SSF49842">
    <property type="entry name" value="TNF-like"/>
    <property type="match status" value="1"/>
</dbReference>
<feature type="compositionally biased region" description="Low complexity" evidence="8">
    <location>
        <begin position="823"/>
        <end position="854"/>
    </location>
</feature>
<evidence type="ECO:0000256" key="9">
    <source>
        <dbReference type="SAM" id="SignalP"/>
    </source>
</evidence>
<dbReference type="Gene3D" id="2.60.120.40">
    <property type="match status" value="1"/>
</dbReference>
<dbReference type="InterPro" id="IPR008983">
    <property type="entry name" value="Tumour_necrosis_fac-like_dom"/>
</dbReference>
<keyword evidence="3" id="KW-0272">Extracellular matrix</keyword>
<evidence type="ECO:0000256" key="2">
    <source>
        <dbReference type="ARBA" id="ARBA00022525"/>
    </source>
</evidence>
<feature type="chain" id="PRO_5028100727" evidence="9">
    <location>
        <begin position="26"/>
        <end position="1095"/>
    </location>
</feature>
<dbReference type="Proteomes" id="UP000515152">
    <property type="component" value="Chromosome 25"/>
</dbReference>
<feature type="region of interest" description="Disordered" evidence="8">
    <location>
        <begin position="823"/>
        <end position="903"/>
    </location>
</feature>
<evidence type="ECO:0000259" key="10">
    <source>
        <dbReference type="PROSITE" id="PS50871"/>
    </source>
</evidence>
<proteinExistence type="predicted"/>
<evidence type="ECO:0000256" key="1">
    <source>
        <dbReference type="ARBA" id="ARBA00004498"/>
    </source>
</evidence>
<evidence type="ECO:0000256" key="4">
    <source>
        <dbReference type="ARBA" id="ARBA00022729"/>
    </source>
</evidence>
<evidence type="ECO:0000313" key="13">
    <source>
        <dbReference type="RefSeq" id="XP_012683462.2"/>
    </source>
</evidence>
<sequence>MKKHTYCGIQCFAFCFMSAFTLINASPSSLFQGSAYSGAVHRHRNKNWCAFIVQKNVSCAVQGGVGSIQEPGVAPCPPHQPDCEQQVMYHTRFRPTYRLAYKTVTGLEWRCCPGFQGPDCKEVKGSPNRQTILEPQADRQAQPDFRRYAQRPERRDLPSHDVRRAGVDKARLLEGEVQKLSQAVQDLQAAMAGMSDHLRTNLQEDTSKMLITLLNNMRSPDSARSGGTEESPGLLDGHLAVRGHVEEQRGIEEVMARLDGVTDALKSKDEALEELRGSVSGHSDQIRMLMDTSQGPPVGGASSPDLDVLQSYIDKKFDKLTKELMDNIEDKMTRLKINDRITSVEKSCHEEHQNIYTTLTEMMDNKHDDLKREISSLRLDIGVADGPILFNRDASAPRQDDDDHNGLRLEIQRVADAHRMLNARMDNELEHLSMLQLEDVFGPRIEELEDRMNVTERNAELHCLFVEEKLNKTIADEVAALRLLMEERLNGMEDQFTTMLVEMSNNSFPGMFSDSMDALQTEITSNKLLIQTLDDKINAVGGLCQTKDCKPSLGGLDGILRDVRRSKNDLEVLSTDVSENADKIRQLEGAVDRLSARNQVLMKNAQDLQNRVNTSTDSADHLTTSVAELKDSMSKIKQDYQSLNATCCRQGQTLAPGPSVHLEPPNGASGQQIEELRSGLARLNSHVTAELSRCNDSKARTNEAVADMNGRVSKLEKICGKEDGVLGARDGLQRPTLGLLDPVRQLNSTVKAHTLDIRNLQSSLHNVQTQLSSLAKHIVKDATAKEQVPLRPQRPVDPSIQIPPRPPQINQIFTIPMRIPIQPRQPAVPQQPGQPRQPQQPGVPRQPSMRQPSSPLHPNQPPVPRRPVLETGEAGPPGYQRRVTVRRDQDSGTSQKPVVGFAGRPGYQPVNPVAFKTNPLAVSQMPYKPAAHIPFVTPVAAQSHSPGDSLSFSAGLTSQPFSGDFSVVRFNRVLVNDGGHYNPNTGIFTVPMDGRYLVTAVLTAQRGERVEAVLSVSNRSVQKLETAGQGDLPKTGTDKDRCTCGGSASFSVVLPLRKGDRVAVVRTAGKLAVSESREILSTFSGIFLYSPQSSR</sequence>
<evidence type="ECO:0000256" key="3">
    <source>
        <dbReference type="ARBA" id="ARBA00022530"/>
    </source>
</evidence>
<gene>
    <name evidence="13" type="primary">emilin2a</name>
</gene>
<dbReference type="Pfam" id="PF00386">
    <property type="entry name" value="C1q"/>
    <property type="match status" value="1"/>
</dbReference>
<keyword evidence="2" id="KW-0964">Secreted</keyword>
<evidence type="ECO:0000256" key="7">
    <source>
        <dbReference type="SAM" id="Coils"/>
    </source>
</evidence>
<dbReference type="OrthoDB" id="8785214at2759"/>
<dbReference type="GeneID" id="105900660"/>
<keyword evidence="12" id="KW-1185">Reference proteome</keyword>
<dbReference type="InterPro" id="IPR011489">
    <property type="entry name" value="EMI_domain"/>
</dbReference>
<dbReference type="PROSITE" id="PS51041">
    <property type="entry name" value="EMI"/>
    <property type="match status" value="1"/>
</dbReference>
<feature type="signal peptide" evidence="9">
    <location>
        <begin position="1"/>
        <end position="25"/>
    </location>
</feature>
<keyword evidence="6" id="KW-1015">Disulfide bond</keyword>
<dbReference type="InterPro" id="IPR001073">
    <property type="entry name" value="C1q_dom"/>
</dbReference>
<accession>A0A6P3VYN2</accession>
<feature type="coiled-coil region" evidence="7">
    <location>
        <begin position="584"/>
        <end position="646"/>
    </location>
</feature>
<feature type="region of interest" description="Disordered" evidence="8">
    <location>
        <begin position="785"/>
        <end position="808"/>
    </location>
</feature>
<dbReference type="AlphaFoldDB" id="A0A6P3VYN2"/>
<dbReference type="PANTHER" id="PTHR15427">
    <property type="entry name" value="EMILIN ELASTIN MICROFIBRIL INTERFACE-LOCATED PROTEIN ELASTIN MICROFIBRIL INTERFACER"/>
    <property type="match status" value="1"/>
</dbReference>
<evidence type="ECO:0000256" key="5">
    <source>
        <dbReference type="ARBA" id="ARBA00023054"/>
    </source>
</evidence>
<dbReference type="FunFam" id="2.60.120.40:FF:000035">
    <property type="entry name" value="Elastin microfibril interfacer 2a"/>
    <property type="match status" value="1"/>
</dbReference>
<evidence type="ECO:0000259" key="11">
    <source>
        <dbReference type="PROSITE" id="PS51041"/>
    </source>
</evidence>
<dbReference type="RefSeq" id="XP_012683462.2">
    <property type="nucleotide sequence ID" value="XM_012828008.3"/>
</dbReference>
<organism evidence="12 13">
    <name type="scientific">Clupea harengus</name>
    <name type="common">Atlantic herring</name>
    <dbReference type="NCBI Taxonomy" id="7950"/>
    <lineage>
        <taxon>Eukaryota</taxon>
        <taxon>Metazoa</taxon>
        <taxon>Chordata</taxon>
        <taxon>Craniata</taxon>
        <taxon>Vertebrata</taxon>
        <taxon>Euteleostomi</taxon>
        <taxon>Actinopterygii</taxon>
        <taxon>Neopterygii</taxon>
        <taxon>Teleostei</taxon>
        <taxon>Clupei</taxon>
        <taxon>Clupeiformes</taxon>
        <taxon>Clupeoidei</taxon>
        <taxon>Clupeidae</taxon>
        <taxon>Clupea</taxon>
    </lineage>
</organism>
<dbReference type="PROSITE" id="PS50871">
    <property type="entry name" value="C1Q"/>
    <property type="match status" value="1"/>
</dbReference>
<feature type="domain" description="EMI" evidence="11">
    <location>
        <begin position="45"/>
        <end position="122"/>
    </location>
</feature>
<dbReference type="InterPro" id="IPR050392">
    <property type="entry name" value="Collagen/C1q_domain"/>
</dbReference>
<name>A0A6P3VYN2_CLUHA</name>
<dbReference type="PANTHER" id="PTHR15427:SF36">
    <property type="entry name" value="EMILIN-2"/>
    <property type="match status" value="1"/>
</dbReference>
<keyword evidence="5 7" id="KW-0175">Coiled coil</keyword>
<evidence type="ECO:0000313" key="12">
    <source>
        <dbReference type="Proteomes" id="UP000515152"/>
    </source>
</evidence>
<dbReference type="SMART" id="SM00110">
    <property type="entry name" value="C1Q"/>
    <property type="match status" value="1"/>
</dbReference>
<evidence type="ECO:0000256" key="8">
    <source>
        <dbReference type="SAM" id="MobiDB-lite"/>
    </source>
</evidence>
<reference evidence="13" key="1">
    <citation type="submission" date="2025-08" db="UniProtKB">
        <authorList>
            <consortium name="RefSeq"/>
        </authorList>
    </citation>
    <scope>IDENTIFICATION</scope>
</reference>
<feature type="domain" description="C1q" evidence="10">
    <location>
        <begin position="945"/>
        <end position="1094"/>
    </location>
</feature>
<comment type="subcellular location">
    <subcellularLocation>
        <location evidence="1">Secreted</location>
        <location evidence="1">Extracellular space</location>
        <location evidence="1">Extracellular matrix</location>
    </subcellularLocation>
</comment>
<dbReference type="KEGG" id="char:105900660"/>
<feature type="region of interest" description="Disordered" evidence="8">
    <location>
        <begin position="135"/>
        <end position="157"/>
    </location>
</feature>
<keyword evidence="4 9" id="KW-0732">Signal</keyword>